<protein>
    <recommendedName>
        <fullName evidence="3">Pre-mRNA-splicing factor SPF27</fullName>
    </recommendedName>
</protein>
<dbReference type="KEGG" id="cel:CELE_T12A2.7"/>
<dbReference type="PhylomeDB" id="Q22417"/>
<dbReference type="PDB" id="8RO1">
    <property type="method" value="EM"/>
    <property type="resolution" value="3.00 A"/>
    <property type="chains" value="K=1-238"/>
</dbReference>
<dbReference type="AlphaFoldDB" id="Q22417"/>
<keyword evidence="11" id="KW-1185">Reference proteome</keyword>
<evidence type="ECO:0007829" key="15">
    <source>
        <dbReference type="PeptideAtlas" id="Q22417"/>
    </source>
</evidence>
<dbReference type="Proteomes" id="UP000001940">
    <property type="component" value="Chromosome III"/>
</dbReference>
<reference evidence="10 11" key="1">
    <citation type="journal article" date="1998" name="Science">
        <title>Genome sequence of the nematode C. elegans: a platform for investigating biology.</title>
        <authorList>
            <consortium name="The C. elegans sequencing consortium"/>
            <person name="Sulson J.E."/>
            <person name="Waterston R."/>
        </authorList>
    </citation>
    <scope>NUCLEOTIDE SEQUENCE [LARGE SCALE GENOMIC DNA]</scope>
    <source>
        <strain evidence="10 11">Bristol N2</strain>
    </source>
</reference>
<dbReference type="PANTHER" id="PTHR13296:SF0">
    <property type="entry name" value="PRE-MRNA-SPLICING FACTOR SPF27"/>
    <property type="match status" value="1"/>
</dbReference>
<feature type="compositionally biased region" description="Basic and acidic residues" evidence="9">
    <location>
        <begin position="214"/>
        <end position="232"/>
    </location>
</feature>
<keyword evidence="7" id="KW-0539">Nucleus</keyword>
<dbReference type="PANTHER" id="PTHR13296">
    <property type="entry name" value="BCAS2 PROTEIN"/>
    <property type="match status" value="1"/>
</dbReference>
<evidence type="ECO:0007829" key="14">
    <source>
        <dbReference type="PDB" id="8RO1"/>
    </source>
</evidence>
<dbReference type="EMDB" id="EMD-19397"/>
<comment type="subcellular location">
    <subcellularLocation>
        <location evidence="1">Nucleus</location>
    </subcellularLocation>
</comment>
<dbReference type="GO" id="GO:0008380">
    <property type="term" value="P:RNA splicing"/>
    <property type="evidence" value="ECO:0007669"/>
    <property type="project" value="UniProtKB-KW"/>
</dbReference>
<dbReference type="Pfam" id="PF05700">
    <property type="entry name" value="BCAS2"/>
    <property type="match status" value="1"/>
</dbReference>
<dbReference type="PIR" id="T34349">
    <property type="entry name" value="T34349"/>
</dbReference>
<keyword evidence="4" id="KW-0507">mRNA processing</keyword>
<gene>
    <name evidence="10 12" type="primary">bcas-2</name>
    <name evidence="10" type="ORF">CELE_T12A2.7</name>
    <name evidence="12" type="ORF">T12A2.7</name>
</gene>
<proteinExistence type="evidence at protein level"/>
<dbReference type="InterPro" id="IPR008409">
    <property type="entry name" value="SPF27"/>
</dbReference>
<dbReference type="RefSeq" id="NP_498360.2">
    <property type="nucleotide sequence ID" value="NM_065959.5"/>
</dbReference>
<evidence type="ECO:0000256" key="2">
    <source>
        <dbReference type="ARBA" id="ARBA00010788"/>
    </source>
</evidence>
<name>Q22417_CAEEL</name>
<feature type="coiled-coil region" evidence="8">
    <location>
        <begin position="142"/>
        <end position="176"/>
    </location>
</feature>
<dbReference type="GO" id="GO:0000974">
    <property type="term" value="C:Prp19 complex"/>
    <property type="evidence" value="ECO:0000318"/>
    <property type="project" value="GO_Central"/>
</dbReference>
<dbReference type="InParanoid" id="Q22417"/>
<keyword evidence="5" id="KW-0747">Spliceosome</keyword>
<dbReference type="Reactome" id="R-CEL-72163">
    <property type="pathway name" value="mRNA Splicing - Major Pathway"/>
</dbReference>
<keyword evidence="6" id="KW-0508">mRNA splicing</keyword>
<evidence type="ECO:0000256" key="7">
    <source>
        <dbReference type="ARBA" id="ARBA00023242"/>
    </source>
</evidence>
<evidence type="ECO:0000256" key="9">
    <source>
        <dbReference type="SAM" id="MobiDB-lite"/>
    </source>
</evidence>
<dbReference type="HOGENOM" id="CLU_082523_2_1_1"/>
<evidence type="ECO:0000256" key="3">
    <source>
        <dbReference type="ARBA" id="ARBA00014158"/>
    </source>
</evidence>
<comment type="similarity">
    <text evidence="2">Belongs to the SPF27 family.</text>
</comment>
<evidence type="ECO:0000256" key="6">
    <source>
        <dbReference type="ARBA" id="ARBA00023187"/>
    </source>
</evidence>
<dbReference type="GeneID" id="188435"/>
<dbReference type="OMA" id="WQTANAN"/>
<keyword evidence="8" id="KW-0175">Coiled coil</keyword>
<dbReference type="PeptideAtlas" id="Q22417"/>
<dbReference type="UCSC" id="T12A2.7">
    <property type="organism name" value="c. elegans"/>
</dbReference>
<dbReference type="AGR" id="WB:WBGene00020441"/>
<dbReference type="PDB" id="8RO0">
    <property type="method" value="EM"/>
    <property type="resolution" value="2.90 A"/>
    <property type="chains" value="K=1-238"/>
</dbReference>
<organism evidence="10 11">
    <name type="scientific">Caenorhabditis elegans</name>
    <dbReference type="NCBI Taxonomy" id="6239"/>
    <lineage>
        <taxon>Eukaryota</taxon>
        <taxon>Metazoa</taxon>
        <taxon>Ecdysozoa</taxon>
        <taxon>Nematoda</taxon>
        <taxon>Chromadorea</taxon>
        <taxon>Rhabditida</taxon>
        <taxon>Rhabditina</taxon>
        <taxon>Rhabditomorpha</taxon>
        <taxon>Rhabditoidea</taxon>
        <taxon>Rhabditidae</taxon>
        <taxon>Peloderinae</taxon>
        <taxon>Caenorhabditis</taxon>
    </lineage>
</organism>
<dbReference type="GO" id="GO:0071013">
    <property type="term" value="C:catalytic step 2 spliceosome"/>
    <property type="evidence" value="ECO:0000318"/>
    <property type="project" value="GO_Central"/>
</dbReference>
<feature type="region of interest" description="Disordered" evidence="9">
    <location>
        <begin position="214"/>
        <end position="238"/>
    </location>
</feature>
<dbReference type="SMR" id="Q22417"/>
<evidence type="ECO:0000256" key="8">
    <source>
        <dbReference type="SAM" id="Coils"/>
    </source>
</evidence>
<dbReference type="STRING" id="6239.T12A2.7.2"/>
<dbReference type="EMDB" id="EMD-19398"/>
<dbReference type="FunCoup" id="Q22417">
    <property type="interactions" value="2365"/>
</dbReference>
<accession>Q22417</accession>
<evidence type="ECO:0000256" key="4">
    <source>
        <dbReference type="ARBA" id="ARBA00022664"/>
    </source>
</evidence>
<dbReference type="CTD" id="188435"/>
<keyword evidence="13 14" id="KW-0002">3D-structure</keyword>
<dbReference type="Bgee" id="WBGene00020441">
    <property type="expression patterns" value="Expressed in germ line (C elegans) and 4 other cell types or tissues"/>
</dbReference>
<evidence type="ECO:0000256" key="1">
    <source>
        <dbReference type="ARBA" id="ARBA00004123"/>
    </source>
</evidence>
<evidence type="ECO:0000313" key="12">
    <source>
        <dbReference type="WormBase" id="T12A2.7"/>
    </source>
</evidence>
<dbReference type="eggNOG" id="KOG3096">
    <property type="taxonomic scope" value="Eukaryota"/>
</dbReference>
<evidence type="ECO:0000313" key="11">
    <source>
        <dbReference type="Proteomes" id="UP000001940"/>
    </source>
</evidence>
<dbReference type="EMBL" id="BX284603">
    <property type="protein sequence ID" value="CCD65213.1"/>
    <property type="molecule type" value="Genomic_DNA"/>
</dbReference>
<dbReference type="OrthoDB" id="205794at2759"/>
<evidence type="ECO:0000313" key="10">
    <source>
        <dbReference type="EMBL" id="CCD65213.1"/>
    </source>
</evidence>
<reference evidence="13 14" key="2">
    <citation type="journal article" date="2024" name="Nature">
        <title>Mechanism for the initiation of spliceosome disassembly.</title>
        <authorList>
            <person name="Vorlander M.K."/>
            <person name="Rothe P."/>
            <person name="Kleifeld J."/>
            <person name="Cormack E.D."/>
            <person name="Veleti L."/>
            <person name="Riabov-Bassat D."/>
            <person name="Fin L."/>
            <person name="Phillips A.W."/>
            <person name="Cochella L."/>
            <person name="Plaschka C."/>
        </authorList>
    </citation>
    <scope>STRUCTURE BY ELECTRON MICROSCOPY (2.90 ANGSTROMS)</scope>
</reference>
<dbReference type="WormBase" id="T12A2.7">
    <property type="protein sequence ID" value="CE30396"/>
    <property type="gene ID" value="WBGene00020441"/>
    <property type="gene designation" value="bcas-2"/>
</dbReference>
<evidence type="ECO:0000256" key="5">
    <source>
        <dbReference type="ARBA" id="ARBA00022728"/>
    </source>
</evidence>
<evidence type="ECO:0007829" key="13">
    <source>
        <dbReference type="PDB" id="8RO0"/>
    </source>
</evidence>
<keyword evidence="15" id="KW-1267">Proteomics identification</keyword>
<dbReference type="PaxDb" id="6239-T12A2.7.1"/>
<sequence length="238" mass="27635">MSSKPLALTGGSGSSQLQDDQVLVDALPYLDTEYNEADRQLAMKLVEHECKTFRPTKNYLTHLPVPDYDAFLTKCMLKEMDRMKKKEEMGKLDMSRCELPAPSAVKGVDRKLWAKVLRNAKAQNEHLLMRQINLELMDEYAAESYLQRNKVMEDLLTHAEKELRKTKEAVMEVHANRKMAQLKAGEKVKQLEQSWVSMVTNNYRMEMENRQIDSDNRKQIKALKLDPTKLDDKEDQEN</sequence>
<dbReference type="GO" id="GO:0006397">
    <property type="term" value="P:mRNA processing"/>
    <property type="evidence" value="ECO:0007669"/>
    <property type="project" value="UniProtKB-KW"/>
</dbReference>